<keyword evidence="1" id="KW-0479">Metal-binding</keyword>
<keyword evidence="3" id="KW-0862">Zinc</keyword>
<dbReference type="InterPro" id="IPR001965">
    <property type="entry name" value="Znf_PHD"/>
</dbReference>
<dbReference type="GO" id="GO:0008270">
    <property type="term" value="F:zinc ion binding"/>
    <property type="evidence" value="ECO:0007669"/>
    <property type="project" value="UniProtKB-KW"/>
</dbReference>
<dbReference type="EMBL" id="CABITT030000008">
    <property type="protein sequence ID" value="VVB15395.1"/>
    <property type="molecule type" value="Genomic_DNA"/>
</dbReference>
<reference evidence="6" key="1">
    <citation type="submission" date="2019-07" db="EMBL/GenBank/DDBJ databases">
        <authorList>
            <person name="Dittberner H."/>
        </authorList>
    </citation>
    <scope>NUCLEOTIDE SEQUENCE [LARGE SCALE GENOMIC DNA]</scope>
</reference>
<comment type="caution">
    <text evidence="6">The sequence shown here is derived from an EMBL/GenBank/DDBJ whole genome shotgun (WGS) entry which is preliminary data.</text>
</comment>
<feature type="compositionally biased region" description="Basic and acidic residues" evidence="4">
    <location>
        <begin position="209"/>
        <end position="225"/>
    </location>
</feature>
<dbReference type="Gene3D" id="3.30.40.10">
    <property type="entry name" value="Zinc/RING finger domain, C3HC4 (zinc finger)"/>
    <property type="match status" value="1"/>
</dbReference>
<organism evidence="6 7">
    <name type="scientific">Arabis nemorensis</name>
    <dbReference type="NCBI Taxonomy" id="586526"/>
    <lineage>
        <taxon>Eukaryota</taxon>
        <taxon>Viridiplantae</taxon>
        <taxon>Streptophyta</taxon>
        <taxon>Embryophyta</taxon>
        <taxon>Tracheophyta</taxon>
        <taxon>Spermatophyta</taxon>
        <taxon>Magnoliopsida</taxon>
        <taxon>eudicotyledons</taxon>
        <taxon>Gunneridae</taxon>
        <taxon>Pentapetalae</taxon>
        <taxon>rosids</taxon>
        <taxon>malvids</taxon>
        <taxon>Brassicales</taxon>
        <taxon>Brassicaceae</taxon>
        <taxon>Arabideae</taxon>
        <taxon>Arabis</taxon>
    </lineage>
</organism>
<name>A0A565CNY6_9BRAS</name>
<dbReference type="PANTHER" id="PTHR47863">
    <property type="entry name" value="RING/FYVE/PHD ZINC FINGER SUPERFAMILY PROTEIN"/>
    <property type="match status" value="1"/>
</dbReference>
<feature type="region of interest" description="Disordered" evidence="4">
    <location>
        <begin position="209"/>
        <end position="239"/>
    </location>
</feature>
<evidence type="ECO:0000256" key="3">
    <source>
        <dbReference type="ARBA" id="ARBA00022833"/>
    </source>
</evidence>
<sequence>MMESPPMHRSSTVHKDPSKSDSLCDRSVTGNSDHDIWIWIIEYFAKFKNEIWMLHDVFEMGPKLPDYLGEHTNEMVAFRCLASLFDCSTSGQSKDVVSDANNKSKIEFDSSKSCEYVLQCILDEVPLLELKPGAPGLSKWNLLPYIRSKLLCLPKCALELMIETSCENETGVSPCKEQETDQVTPRVAADADLTGRKEDGRSLCRDTVDETDEISRSHASLERRNNGYQNESNGHVSSPSENRYICIQCKESGKLLFCSGYGCTVMVHEKCVADSSPPAYDDAGNFYCSLCVITCVSAEYLQSQDEVAKAKEKLVSFLSLMSEVNKKKIIDGSSLCNIKPCS</sequence>
<dbReference type="SMART" id="SM00249">
    <property type="entry name" value="PHD"/>
    <property type="match status" value="1"/>
</dbReference>
<dbReference type="OrthoDB" id="608866at2759"/>
<proteinExistence type="predicted"/>
<dbReference type="InterPro" id="IPR013083">
    <property type="entry name" value="Znf_RING/FYVE/PHD"/>
</dbReference>
<evidence type="ECO:0000256" key="2">
    <source>
        <dbReference type="ARBA" id="ARBA00022771"/>
    </source>
</evidence>
<dbReference type="PANTHER" id="PTHR47863:SF4">
    <property type="entry name" value="RING_FYVE_PHD ZINC FINGER SUPERFAMILY PROTEIN"/>
    <property type="match status" value="1"/>
</dbReference>
<keyword evidence="2" id="KW-0863">Zinc-finger</keyword>
<evidence type="ECO:0000259" key="5">
    <source>
        <dbReference type="SMART" id="SM00249"/>
    </source>
</evidence>
<evidence type="ECO:0000313" key="7">
    <source>
        <dbReference type="Proteomes" id="UP000489600"/>
    </source>
</evidence>
<dbReference type="AlphaFoldDB" id="A0A565CNY6"/>
<feature type="domain" description="Zinc finger PHD-type" evidence="5">
    <location>
        <begin position="245"/>
        <end position="292"/>
    </location>
</feature>
<dbReference type="SUPFAM" id="SSF57903">
    <property type="entry name" value="FYVE/PHD zinc finger"/>
    <property type="match status" value="1"/>
</dbReference>
<dbReference type="Proteomes" id="UP000489600">
    <property type="component" value="Unassembled WGS sequence"/>
</dbReference>
<protein>
    <recommendedName>
        <fullName evidence="5">Zinc finger PHD-type domain-containing protein</fullName>
    </recommendedName>
</protein>
<evidence type="ECO:0000313" key="6">
    <source>
        <dbReference type="EMBL" id="VVB15395.1"/>
    </source>
</evidence>
<dbReference type="InterPro" id="IPR011011">
    <property type="entry name" value="Znf_FYVE_PHD"/>
</dbReference>
<evidence type="ECO:0000256" key="4">
    <source>
        <dbReference type="SAM" id="MobiDB-lite"/>
    </source>
</evidence>
<feature type="compositionally biased region" description="Basic and acidic residues" evidence="4">
    <location>
        <begin position="13"/>
        <end position="24"/>
    </location>
</feature>
<gene>
    <name evidence="6" type="ORF">ANE_LOCUS25839</name>
</gene>
<keyword evidence="7" id="KW-1185">Reference proteome</keyword>
<feature type="compositionally biased region" description="Polar residues" evidence="4">
    <location>
        <begin position="226"/>
        <end position="239"/>
    </location>
</feature>
<feature type="region of interest" description="Disordered" evidence="4">
    <location>
        <begin position="1"/>
        <end position="26"/>
    </location>
</feature>
<evidence type="ECO:0000256" key="1">
    <source>
        <dbReference type="ARBA" id="ARBA00022723"/>
    </source>
</evidence>
<accession>A0A565CNY6</accession>